<organism evidence="2 3">
    <name type="scientific">Rhodospirillum rubrum (strain ATCC 11170 / ATH 1.1.1 / DSM 467 / LMG 4362 / NCIMB 8255 / S1)</name>
    <dbReference type="NCBI Taxonomy" id="269796"/>
    <lineage>
        <taxon>Bacteria</taxon>
        <taxon>Pseudomonadati</taxon>
        <taxon>Pseudomonadota</taxon>
        <taxon>Alphaproteobacteria</taxon>
        <taxon>Rhodospirillales</taxon>
        <taxon>Rhodospirillaceae</taxon>
        <taxon>Rhodospirillum</taxon>
    </lineage>
</organism>
<sequence length="255" mass="28984">MIASYIICTTPRSGSTLLCRILAATGKTGNPDSFYHKADFMHEWAVEWGLPDRDTLSKTEFARAYLAAALKAGKAGTDLFGLRLQAQYLGLLSETLDHLYPGLPSDAHRFERAFGKTLYLHLSRADKVAQAVSLQKAQQSGLWHLHADGTELERLTPSQTPRYDFQSLDRQVRALERDDEAWTTWFDRHQINPLRVSYETFVDQPVETVSDICRALGKEPPQATAVRIDLKKLSDEVNLEWIGRYKEDLLEFSRI</sequence>
<dbReference type="Pfam" id="PF09037">
    <property type="entry name" value="Sulphotransf"/>
    <property type="match status" value="1"/>
</dbReference>
<dbReference type="eggNOG" id="COG4424">
    <property type="taxonomic scope" value="Bacteria"/>
</dbReference>
<keyword evidence="3" id="KW-1185">Reference proteome</keyword>
<dbReference type="EMBL" id="CP000230">
    <property type="protein sequence ID" value="ABC22425.1"/>
    <property type="molecule type" value="Genomic_DNA"/>
</dbReference>
<gene>
    <name evidence="2" type="ordered locus">Rru_A1625</name>
</gene>
<dbReference type="GO" id="GO:0016740">
    <property type="term" value="F:transferase activity"/>
    <property type="evidence" value="ECO:0007669"/>
    <property type="project" value="InterPro"/>
</dbReference>
<evidence type="ECO:0000313" key="2">
    <source>
        <dbReference type="EMBL" id="ABC22425.1"/>
    </source>
</evidence>
<dbReference type="HOGENOM" id="CLU_098614_0_0_5"/>
<dbReference type="AlphaFoldDB" id="Q2RTX0"/>
<protein>
    <recommendedName>
        <fullName evidence="1">Sulphotransferase Stf0 domain-containing protein</fullName>
    </recommendedName>
</protein>
<evidence type="ECO:0000259" key="1">
    <source>
        <dbReference type="Pfam" id="PF09037"/>
    </source>
</evidence>
<dbReference type="SUPFAM" id="SSF52540">
    <property type="entry name" value="P-loop containing nucleoside triphosphate hydrolases"/>
    <property type="match status" value="1"/>
</dbReference>
<dbReference type="PhylomeDB" id="Q2RTX0"/>
<dbReference type="InterPro" id="IPR015124">
    <property type="entry name" value="Stf0"/>
</dbReference>
<name>Q2RTX0_RHORT</name>
<evidence type="ECO:0000313" key="3">
    <source>
        <dbReference type="Proteomes" id="UP000001929"/>
    </source>
</evidence>
<dbReference type="KEGG" id="rru:Rru_A1625"/>
<dbReference type="InterPro" id="IPR027417">
    <property type="entry name" value="P-loop_NTPase"/>
</dbReference>
<dbReference type="RefSeq" id="WP_011389315.1">
    <property type="nucleotide sequence ID" value="NC_007643.1"/>
</dbReference>
<feature type="domain" description="Sulphotransferase Stf0" evidence="1">
    <location>
        <begin position="4"/>
        <end position="248"/>
    </location>
</feature>
<dbReference type="InterPro" id="IPR024628">
    <property type="entry name" value="Sulfotransferase_Stf0_dom"/>
</dbReference>
<dbReference type="Gene3D" id="3.40.50.300">
    <property type="entry name" value="P-loop containing nucleotide triphosphate hydrolases"/>
    <property type="match status" value="1"/>
</dbReference>
<accession>Q2RTX0</accession>
<dbReference type="Proteomes" id="UP000001929">
    <property type="component" value="Chromosome"/>
</dbReference>
<dbReference type="STRING" id="269796.Rru_A1625"/>
<dbReference type="EnsemblBacteria" id="ABC22425">
    <property type="protein sequence ID" value="ABC22425"/>
    <property type="gene ID" value="Rru_A1625"/>
</dbReference>
<dbReference type="PIRSF" id="PIRSF021497">
    <property type="entry name" value="Sulphotransferase_Stf0"/>
    <property type="match status" value="1"/>
</dbReference>
<reference evidence="2 3" key="1">
    <citation type="journal article" date="2011" name="Stand. Genomic Sci.">
        <title>Complete genome sequence of Rhodospirillum rubrum type strain (S1).</title>
        <authorList>
            <person name="Munk A.C."/>
            <person name="Copeland A."/>
            <person name="Lucas S."/>
            <person name="Lapidus A."/>
            <person name="Del Rio T.G."/>
            <person name="Barry K."/>
            <person name="Detter J.C."/>
            <person name="Hammon N."/>
            <person name="Israni S."/>
            <person name="Pitluck S."/>
            <person name="Brettin T."/>
            <person name="Bruce D."/>
            <person name="Han C."/>
            <person name="Tapia R."/>
            <person name="Gilna P."/>
            <person name="Schmutz J."/>
            <person name="Larimer F."/>
            <person name="Land M."/>
            <person name="Kyrpides N.C."/>
            <person name="Mavromatis K."/>
            <person name="Richardson P."/>
            <person name="Rohde M."/>
            <person name="Goker M."/>
            <person name="Klenk H.P."/>
            <person name="Zhang Y."/>
            <person name="Roberts G.P."/>
            <person name="Reslewic S."/>
            <person name="Schwartz D.C."/>
        </authorList>
    </citation>
    <scope>NUCLEOTIDE SEQUENCE [LARGE SCALE GENOMIC DNA]</scope>
    <source>
        <strain evidence="3">ATCC 11170 / ATH 1.1.1 / DSM 467 / LMG 4362 / NCIMB 8255 / S1</strain>
    </source>
</reference>
<proteinExistence type="predicted"/>